<dbReference type="EMBL" id="FR799567">
    <property type="protein sequence ID" value="CBZ24939.1"/>
    <property type="molecule type" value="Genomic_DNA"/>
</dbReference>
<protein>
    <recommendedName>
        <fullName evidence="5">GPI-anchored surface protein</fullName>
    </recommendedName>
</protein>
<sequence length="426" mass="46105">MAAWTTSSSAASVRGHRRSGQVLLRVLEVVLVLALLLPATHSSASLAAKAVDEHPVTAHEDTHGQSARLASAAVKAALDVTESAAHVPRKQMVREMNEQNWYLLDGDQLIPRDGKKVAHPRQRRKAPLTGTREETLECGSSPTRAAQTRLRQGLDSTPAGDHHRGHATVHAPQNAALLRKRYCRTERHAPVTSSHRKHKALADGAVDNAAVTYTDAEPPRIPLDSLRLVIRFEDEAADEDHVEVHKHGVGKHASPQCRTPHHSRRSRAHSARVHRRGGLHRCWHAGRILVNRGHGFSVLLRQPEPGVRTLAAAPQPVIEVADVEHGVIERRSDGGAAALVSADAKSVTPTTLSEEDLRRRCLVANSRDSKAALMTALQEGRLREDCLIVAAEVGNDIPSNGNSAKGAVAMMSLFVSTLVGAFLLAF</sequence>
<feature type="compositionally biased region" description="Polar residues" evidence="1">
    <location>
        <begin position="138"/>
        <end position="150"/>
    </location>
</feature>
<evidence type="ECO:0000313" key="4">
    <source>
        <dbReference type="Proteomes" id="UP000007259"/>
    </source>
</evidence>
<evidence type="ECO:0008006" key="5">
    <source>
        <dbReference type="Google" id="ProtNLM"/>
    </source>
</evidence>
<organism evidence="3 4">
    <name type="scientific">Leishmania mexicana (strain MHOM/GT/2001/U1103)</name>
    <dbReference type="NCBI Taxonomy" id="929439"/>
    <lineage>
        <taxon>Eukaryota</taxon>
        <taxon>Discoba</taxon>
        <taxon>Euglenozoa</taxon>
        <taxon>Kinetoplastea</taxon>
        <taxon>Metakinetoplastina</taxon>
        <taxon>Trypanosomatida</taxon>
        <taxon>Trypanosomatidae</taxon>
        <taxon>Leishmaniinae</taxon>
        <taxon>Leishmania</taxon>
    </lineage>
</organism>
<feature type="chain" id="PRO_5003232846" description="GPI-anchored surface protein" evidence="2">
    <location>
        <begin position="43"/>
        <end position="426"/>
    </location>
</feature>
<dbReference type="OrthoDB" id="264758at2759"/>
<reference evidence="3 4" key="1">
    <citation type="journal article" date="2011" name="Genome Res.">
        <title>Chromosome and gene copy number variation allow major structural change between species and strains of Leishmania.</title>
        <authorList>
            <person name="Rogers M.B."/>
            <person name="Hilley J.D."/>
            <person name="Dickens N.J."/>
            <person name="Wilkes J."/>
            <person name="Bates P.A."/>
            <person name="Depledge D.P."/>
            <person name="Harris D."/>
            <person name="Her Y."/>
            <person name="Herzyk P."/>
            <person name="Imamura H."/>
            <person name="Otto T.D."/>
            <person name="Sanders M."/>
            <person name="Seeger K."/>
            <person name="Dujardin J.C."/>
            <person name="Berriman M."/>
            <person name="Smith D.F."/>
            <person name="Hertz-Fowler C."/>
            <person name="Mottram J.C."/>
        </authorList>
    </citation>
    <scope>NUCLEOTIDE SEQUENCE [LARGE SCALE GENOMIC DNA]</scope>
    <source>
        <strain evidence="3 4">MHOM/GT/2001/U1103</strain>
    </source>
</reference>
<dbReference type="OMA" id="TAHEDTH"/>
<dbReference type="AlphaFoldDB" id="E9APS2"/>
<evidence type="ECO:0000256" key="2">
    <source>
        <dbReference type="SAM" id="SignalP"/>
    </source>
</evidence>
<feature type="region of interest" description="Disordered" evidence="1">
    <location>
        <begin position="245"/>
        <end position="273"/>
    </location>
</feature>
<dbReference type="RefSeq" id="XP_003873449.1">
    <property type="nucleotide sequence ID" value="XM_003873400.1"/>
</dbReference>
<dbReference type="Proteomes" id="UP000007259">
    <property type="component" value="Chromosome 14"/>
</dbReference>
<name>E9APS2_LEIMU</name>
<feature type="compositionally biased region" description="Basic residues" evidence="1">
    <location>
        <begin position="259"/>
        <end position="273"/>
    </location>
</feature>
<proteinExistence type="predicted"/>
<evidence type="ECO:0000256" key="1">
    <source>
        <dbReference type="SAM" id="MobiDB-lite"/>
    </source>
</evidence>
<feature type="signal peptide" evidence="2">
    <location>
        <begin position="1"/>
        <end position="42"/>
    </location>
</feature>
<keyword evidence="2" id="KW-0732">Signal</keyword>
<feature type="region of interest" description="Disordered" evidence="1">
    <location>
        <begin position="114"/>
        <end position="170"/>
    </location>
</feature>
<accession>E9APS2</accession>
<feature type="compositionally biased region" description="Basic residues" evidence="1">
    <location>
        <begin position="117"/>
        <end position="126"/>
    </location>
</feature>
<dbReference type="KEGG" id="lmi:LMXM_14_0770"/>
<keyword evidence="4" id="KW-1185">Reference proteome</keyword>
<evidence type="ECO:0000313" key="3">
    <source>
        <dbReference type="EMBL" id="CBZ24939.1"/>
    </source>
</evidence>
<dbReference type="PhylomeDB" id="E9APS2"/>
<dbReference type="GeneID" id="13449503"/>
<gene>
    <name evidence="3" type="ORF">LMXM_14_0770</name>
</gene>
<dbReference type="VEuPathDB" id="TriTrypDB:LmxM.14.0770"/>